<dbReference type="RefSeq" id="XP_040627112.1">
    <property type="nucleotide sequence ID" value="XM_040777303.1"/>
</dbReference>
<dbReference type="GeneID" id="63692365"/>
<evidence type="ECO:0000313" key="2">
    <source>
        <dbReference type="Proteomes" id="UP000030653"/>
    </source>
</evidence>
<gene>
    <name evidence="1" type="ORF">DACRYDRAFT_95562</name>
</gene>
<dbReference type="HOGENOM" id="CLU_2359686_0_0_1"/>
<evidence type="ECO:0000313" key="1">
    <source>
        <dbReference type="EMBL" id="EJU00215.1"/>
    </source>
</evidence>
<keyword evidence="2" id="KW-1185">Reference proteome</keyword>
<reference evidence="1 2" key="1">
    <citation type="journal article" date="2012" name="Science">
        <title>The Paleozoic origin of enzymatic lignin decomposition reconstructed from 31 fungal genomes.</title>
        <authorList>
            <person name="Floudas D."/>
            <person name="Binder M."/>
            <person name="Riley R."/>
            <person name="Barry K."/>
            <person name="Blanchette R.A."/>
            <person name="Henrissat B."/>
            <person name="Martinez A.T."/>
            <person name="Otillar R."/>
            <person name="Spatafora J.W."/>
            <person name="Yadav J.S."/>
            <person name="Aerts A."/>
            <person name="Benoit I."/>
            <person name="Boyd A."/>
            <person name="Carlson A."/>
            <person name="Copeland A."/>
            <person name="Coutinho P.M."/>
            <person name="de Vries R.P."/>
            <person name="Ferreira P."/>
            <person name="Findley K."/>
            <person name="Foster B."/>
            <person name="Gaskell J."/>
            <person name="Glotzer D."/>
            <person name="Gorecki P."/>
            <person name="Heitman J."/>
            <person name="Hesse C."/>
            <person name="Hori C."/>
            <person name="Igarashi K."/>
            <person name="Jurgens J.A."/>
            <person name="Kallen N."/>
            <person name="Kersten P."/>
            <person name="Kohler A."/>
            <person name="Kuees U."/>
            <person name="Kumar T.K.A."/>
            <person name="Kuo A."/>
            <person name="LaButti K."/>
            <person name="Larrondo L.F."/>
            <person name="Lindquist E."/>
            <person name="Ling A."/>
            <person name="Lombard V."/>
            <person name="Lucas S."/>
            <person name="Lundell T."/>
            <person name="Martin R."/>
            <person name="McLaughlin D.J."/>
            <person name="Morgenstern I."/>
            <person name="Morin E."/>
            <person name="Murat C."/>
            <person name="Nagy L.G."/>
            <person name="Nolan M."/>
            <person name="Ohm R.A."/>
            <person name="Patyshakuliyeva A."/>
            <person name="Rokas A."/>
            <person name="Ruiz-Duenas F.J."/>
            <person name="Sabat G."/>
            <person name="Salamov A."/>
            <person name="Samejima M."/>
            <person name="Schmutz J."/>
            <person name="Slot J.C."/>
            <person name="St John F."/>
            <person name="Stenlid J."/>
            <person name="Sun H."/>
            <person name="Sun S."/>
            <person name="Syed K."/>
            <person name="Tsang A."/>
            <person name="Wiebenga A."/>
            <person name="Young D."/>
            <person name="Pisabarro A."/>
            <person name="Eastwood D.C."/>
            <person name="Martin F."/>
            <person name="Cullen D."/>
            <person name="Grigoriev I.V."/>
            <person name="Hibbett D.S."/>
        </authorList>
    </citation>
    <scope>NUCLEOTIDE SEQUENCE [LARGE SCALE GENOMIC DNA]</scope>
    <source>
        <strain evidence="1 2">DJM-731 SS1</strain>
    </source>
</reference>
<proteinExistence type="predicted"/>
<accession>M5FWZ8</accession>
<name>M5FWZ8_DACPD</name>
<protein>
    <submittedName>
        <fullName evidence="1">Uncharacterized protein</fullName>
    </submittedName>
</protein>
<dbReference type="AlphaFoldDB" id="M5FWZ8"/>
<organism evidence="1 2">
    <name type="scientific">Dacryopinax primogenitus (strain DJM 731)</name>
    <name type="common">Brown rot fungus</name>
    <dbReference type="NCBI Taxonomy" id="1858805"/>
    <lineage>
        <taxon>Eukaryota</taxon>
        <taxon>Fungi</taxon>
        <taxon>Dikarya</taxon>
        <taxon>Basidiomycota</taxon>
        <taxon>Agaricomycotina</taxon>
        <taxon>Dacrymycetes</taxon>
        <taxon>Dacrymycetales</taxon>
        <taxon>Dacrymycetaceae</taxon>
        <taxon>Dacryopinax</taxon>
    </lineage>
</organism>
<sequence length="96" mass="10601">MVRDDQATLDACAVLRACMSVASSGFGSNLYHLAAARLCGQHAYSYDACTIDRRPYVCTSHWWPLAKYITLGLISSGVLDKVRSALCKFSRYSTPF</sequence>
<dbReference type="Proteomes" id="UP000030653">
    <property type="component" value="Unassembled WGS sequence"/>
</dbReference>
<dbReference type="EMBL" id="JH795867">
    <property type="protein sequence ID" value="EJU00215.1"/>
    <property type="molecule type" value="Genomic_DNA"/>
</dbReference>